<evidence type="ECO:0000313" key="4">
    <source>
        <dbReference type="Proteomes" id="UP000694548"/>
    </source>
</evidence>
<reference evidence="3" key="1">
    <citation type="submission" date="2014-08" db="EMBL/GenBank/DDBJ databases">
        <authorList>
            <person name="Senf B."/>
            <person name="Petzold A."/>
            <person name="Downie B.R."/>
            <person name="Koch P."/>
            <person name="Platzer M."/>
        </authorList>
    </citation>
    <scope>NUCLEOTIDE SEQUENCE [LARGE SCALE GENOMIC DNA]</scope>
    <source>
        <strain evidence="3">GRZ</strain>
    </source>
</reference>
<dbReference type="Pfam" id="PF14291">
    <property type="entry name" value="DUF4371"/>
    <property type="match status" value="1"/>
</dbReference>
<sequence>MNEISSLINVLKSFVFFRICFQKYKVNLLTCSDYLVLLYWLEYSADKDSVFCFACRHFAHPGRQFRKETAFTQDGFSTWVKATQSFHTHNVSAGHKYAMDAWSEFKLRKESGSKISNALSEGHSKTVRENREYMRAVVEALRYTACQTIAQRGHRESETSNRGNFIELLHVIGKFDKTVESKIANNPKNAKYTHHDIQDELVDIMANMVREQISREVQEAGVFALIVDESKDVSKKEQVSVAVRYVHNDEIWEEFLHFTPADGLDANSLLTTIKQTLSKCNIDHNRCIGQCYDGAAVMSGCNNGVQEKFRQEVPQALYVHCHAHRLNLVLVDCVNNVEPAGEFFEIVQMLHNFFSGSVVHSIFMKKQKELQAADKLFELKKLSETRWACQYSALLAIQKTLPAICASLDDMMQQPNARRKTEARSLKGLIDFQFVVQLALFEDLFRTTKFLSDHLQSPDLQLASATDLVESTIASLSEKANEKFWHDIWDKAQTLSTKAGIFTEMRPERRHVQTAGKLEGFVVEAPTGRRPALNSPDAIRHNCFYPVIDRLVSELKRRFSPEACGVLQGTSALNPKHQSFLQMDLLLPMAQHYGVSKDNLSAELHQVQRMLDQKRQNGQTVNTTQEFFSLLHPYKDAFIDLHRLLCISLTLPVTSATCERSFSCLRRVKTYLRSKSGDSRNSNLALLSINAERARALDEQDIIDAFALNHNNRLIFIAFLSPLEQTQGT</sequence>
<evidence type="ECO:0000259" key="1">
    <source>
        <dbReference type="Pfam" id="PF05699"/>
    </source>
</evidence>
<feature type="domain" description="HAT C-terminal dimerisation" evidence="1">
    <location>
        <begin position="626"/>
        <end position="690"/>
    </location>
</feature>
<dbReference type="PANTHER" id="PTHR45749:SF37">
    <property type="entry name" value="OS05G0311600 PROTEIN"/>
    <property type="match status" value="1"/>
</dbReference>
<dbReference type="GeneTree" id="ENSGT00940000164001"/>
<dbReference type="InterPro" id="IPR008906">
    <property type="entry name" value="HATC_C_dom"/>
</dbReference>
<dbReference type="InterPro" id="IPR012337">
    <property type="entry name" value="RNaseH-like_sf"/>
</dbReference>
<organism evidence="3 4">
    <name type="scientific">Nothobranchius furzeri</name>
    <name type="common">Turquoise killifish</name>
    <dbReference type="NCBI Taxonomy" id="105023"/>
    <lineage>
        <taxon>Eukaryota</taxon>
        <taxon>Metazoa</taxon>
        <taxon>Chordata</taxon>
        <taxon>Craniata</taxon>
        <taxon>Vertebrata</taxon>
        <taxon>Euteleostomi</taxon>
        <taxon>Actinopterygii</taxon>
        <taxon>Neopterygii</taxon>
        <taxon>Teleostei</taxon>
        <taxon>Neoteleostei</taxon>
        <taxon>Acanthomorphata</taxon>
        <taxon>Ovalentaria</taxon>
        <taxon>Atherinomorphae</taxon>
        <taxon>Cyprinodontiformes</taxon>
        <taxon>Nothobranchiidae</taxon>
        <taxon>Nothobranchius</taxon>
    </lineage>
</organism>
<dbReference type="AlphaFoldDB" id="A0A8C6LLM6"/>
<dbReference type="InterPro" id="IPR025398">
    <property type="entry name" value="DUF4371"/>
</dbReference>
<protein>
    <recommendedName>
        <fullName evidence="5">TTF-type domain-containing protein</fullName>
    </recommendedName>
</protein>
<evidence type="ECO:0008006" key="5">
    <source>
        <dbReference type="Google" id="ProtNLM"/>
    </source>
</evidence>
<dbReference type="Ensembl" id="ENSNFUT00015024173.1">
    <property type="protein sequence ID" value="ENSNFUP00015023107.1"/>
    <property type="gene ID" value="ENSNFUG00015011170.1"/>
</dbReference>
<dbReference type="Pfam" id="PF05699">
    <property type="entry name" value="Dimer_Tnp_hAT"/>
    <property type="match status" value="1"/>
</dbReference>
<dbReference type="SUPFAM" id="SSF53098">
    <property type="entry name" value="Ribonuclease H-like"/>
    <property type="match status" value="1"/>
</dbReference>
<evidence type="ECO:0000313" key="3">
    <source>
        <dbReference type="Ensembl" id="ENSNFUP00015023107.1"/>
    </source>
</evidence>
<feature type="domain" description="DUF4371" evidence="2">
    <location>
        <begin position="71"/>
        <end position="304"/>
    </location>
</feature>
<keyword evidence="4" id="KW-1185">Reference proteome</keyword>
<dbReference type="Proteomes" id="UP000694548">
    <property type="component" value="Chromosome sgr03"/>
</dbReference>
<accession>A0A8C6LLM6</accession>
<evidence type="ECO:0000259" key="2">
    <source>
        <dbReference type="Pfam" id="PF14291"/>
    </source>
</evidence>
<reference evidence="3" key="2">
    <citation type="submission" date="2025-08" db="UniProtKB">
        <authorList>
            <consortium name="Ensembl"/>
        </authorList>
    </citation>
    <scope>IDENTIFICATION</scope>
</reference>
<reference evidence="3" key="3">
    <citation type="submission" date="2025-09" db="UniProtKB">
        <authorList>
            <consortium name="Ensembl"/>
        </authorList>
    </citation>
    <scope>IDENTIFICATION</scope>
</reference>
<dbReference type="GO" id="GO:0046983">
    <property type="term" value="F:protein dimerization activity"/>
    <property type="evidence" value="ECO:0007669"/>
    <property type="project" value="InterPro"/>
</dbReference>
<name>A0A8C6LLM6_NOTFU</name>
<proteinExistence type="predicted"/>
<dbReference type="PANTHER" id="PTHR45749">
    <property type="match status" value="1"/>
</dbReference>